<name>A0ABW3K9J3_9BACT</name>
<evidence type="ECO:0000313" key="2">
    <source>
        <dbReference type="EMBL" id="MFD1001866.1"/>
    </source>
</evidence>
<dbReference type="EMBL" id="JBHTKA010000008">
    <property type="protein sequence ID" value="MFD1001866.1"/>
    <property type="molecule type" value="Genomic_DNA"/>
</dbReference>
<sequence length="101" mass="11701">MLYEIRKFYLDADLAELCRVPTKALKQAVKRNADRFPHDFMFELSSEEWNSLRSQFAALNDHELDVEHSQSKEASIPSICPWHLPSRLLPMLSSVLKSNVL</sequence>
<comment type="caution">
    <text evidence="2">The sequence shown here is derived from an EMBL/GenBank/DDBJ whole genome shotgun (WGS) entry which is preliminary data.</text>
</comment>
<proteinExistence type="predicted"/>
<evidence type="ECO:0000259" key="1">
    <source>
        <dbReference type="Pfam" id="PF10543"/>
    </source>
</evidence>
<keyword evidence="3" id="KW-1185">Reference proteome</keyword>
<organism evidence="2 3">
    <name type="scientific">Ohtaekwangia kribbensis</name>
    <dbReference type="NCBI Taxonomy" id="688913"/>
    <lineage>
        <taxon>Bacteria</taxon>
        <taxon>Pseudomonadati</taxon>
        <taxon>Bacteroidota</taxon>
        <taxon>Cytophagia</taxon>
        <taxon>Cytophagales</taxon>
        <taxon>Fulvivirgaceae</taxon>
        <taxon>Ohtaekwangia</taxon>
    </lineage>
</organism>
<dbReference type="Proteomes" id="UP001597112">
    <property type="component" value="Unassembled WGS sequence"/>
</dbReference>
<protein>
    <submittedName>
        <fullName evidence="2">ORF6N domain-containing protein</fullName>
    </submittedName>
</protein>
<dbReference type="Pfam" id="PF10543">
    <property type="entry name" value="ORF6N"/>
    <property type="match status" value="1"/>
</dbReference>
<accession>A0ABW3K9J3</accession>
<dbReference type="InterPro" id="IPR018873">
    <property type="entry name" value="KilA-N_DNA-bd_domain"/>
</dbReference>
<gene>
    <name evidence="2" type="ORF">ACFQ21_21250</name>
</gene>
<feature type="domain" description="KilA-N DNA-binding" evidence="1">
    <location>
        <begin position="9"/>
        <end position="66"/>
    </location>
</feature>
<dbReference type="RefSeq" id="WP_377582361.1">
    <property type="nucleotide sequence ID" value="NZ_JBHTKA010000008.1"/>
</dbReference>
<evidence type="ECO:0000313" key="3">
    <source>
        <dbReference type="Proteomes" id="UP001597112"/>
    </source>
</evidence>
<reference evidence="3" key="1">
    <citation type="journal article" date="2019" name="Int. J. Syst. Evol. Microbiol.">
        <title>The Global Catalogue of Microorganisms (GCM) 10K type strain sequencing project: providing services to taxonomists for standard genome sequencing and annotation.</title>
        <authorList>
            <consortium name="The Broad Institute Genomics Platform"/>
            <consortium name="The Broad Institute Genome Sequencing Center for Infectious Disease"/>
            <person name="Wu L."/>
            <person name="Ma J."/>
        </authorList>
    </citation>
    <scope>NUCLEOTIDE SEQUENCE [LARGE SCALE GENOMIC DNA]</scope>
    <source>
        <strain evidence="3">CCUG 58938</strain>
    </source>
</reference>